<accession>A0ABS7M9B8</accession>
<dbReference type="EMBL" id="JAILXK010000001">
    <property type="protein sequence ID" value="MBY4635585.1"/>
    <property type="molecule type" value="Genomic_DNA"/>
</dbReference>
<protein>
    <recommendedName>
        <fullName evidence="4">High-potential iron-sulfur protein</fullName>
    </recommendedName>
</protein>
<name>A0ABS7M9B8_9SPHN</name>
<comment type="caution">
    <text evidence="2">The sequence shown here is derived from an EMBL/GenBank/DDBJ whole genome shotgun (WGS) entry which is preliminary data.</text>
</comment>
<evidence type="ECO:0000313" key="3">
    <source>
        <dbReference type="Proteomes" id="UP001166571"/>
    </source>
</evidence>
<feature type="chain" id="PRO_5046033080" description="High-potential iron-sulfur protein" evidence="1">
    <location>
        <begin position="23"/>
        <end position="102"/>
    </location>
</feature>
<gene>
    <name evidence="2" type="ORF">K5P26_00350</name>
</gene>
<evidence type="ECO:0000256" key="1">
    <source>
        <dbReference type="SAM" id="SignalP"/>
    </source>
</evidence>
<keyword evidence="1" id="KW-0732">Signal</keyword>
<sequence>MKTIIIAAAGLATLALAGGAMAKDIERKAQIYGATESEACEKTKRNAQNQLGSAQLLSFDPCTCGIASFTKPGAKNRYWCRTVAHGRYPDRERKPMGHSSPR</sequence>
<reference evidence="2" key="1">
    <citation type="submission" date="2021-08" db="EMBL/GenBank/DDBJ databases">
        <title>Sphingopyxis panaciterrulae sp. nov., isolated from the surface water of the Yellow Sea.</title>
        <authorList>
            <person name="Gao Z."/>
            <person name="Zhang D."/>
            <person name="Zhang A."/>
        </authorList>
    </citation>
    <scope>NUCLEOTIDE SEQUENCE</scope>
    <source>
        <strain evidence="2">XHP0097</strain>
    </source>
</reference>
<evidence type="ECO:0008006" key="4">
    <source>
        <dbReference type="Google" id="ProtNLM"/>
    </source>
</evidence>
<organism evidence="2 3">
    <name type="scientific">Sphingopyxis jiangsuensis</name>
    <dbReference type="NCBI Taxonomy" id="2871171"/>
    <lineage>
        <taxon>Bacteria</taxon>
        <taxon>Pseudomonadati</taxon>
        <taxon>Pseudomonadota</taxon>
        <taxon>Alphaproteobacteria</taxon>
        <taxon>Sphingomonadales</taxon>
        <taxon>Sphingomonadaceae</taxon>
        <taxon>Sphingopyxis</taxon>
    </lineage>
</organism>
<proteinExistence type="predicted"/>
<feature type="signal peptide" evidence="1">
    <location>
        <begin position="1"/>
        <end position="22"/>
    </location>
</feature>
<dbReference type="Proteomes" id="UP001166571">
    <property type="component" value="Unassembled WGS sequence"/>
</dbReference>
<evidence type="ECO:0000313" key="2">
    <source>
        <dbReference type="EMBL" id="MBY4635585.1"/>
    </source>
</evidence>
<keyword evidence="3" id="KW-1185">Reference proteome</keyword>
<dbReference type="RefSeq" id="WP_201928834.1">
    <property type="nucleotide sequence ID" value="NZ_JAERPO010000003.1"/>
</dbReference>